<accession>A0A316VCH9</accession>
<dbReference type="PANTHER" id="PTHR28230">
    <property type="entry name" value="CHROMOSOME 1, WHOLE GENOME SHOTGUN SEQUENCE"/>
    <property type="match status" value="1"/>
</dbReference>
<protein>
    <submittedName>
        <fullName evidence="2">Uncharacterized protein</fullName>
    </submittedName>
</protein>
<sequence length="170" mass="19787">MSTSQDGMPGGYLDERMADPVQRSSLLQQHLQRQPYAHLIRAHSYAGGDDDVDDDDEQKHRRGNRRRRANERRRRNGYSSDDDALSVTTYDSEEEARLAQEEWEESIGQLNLALQVMVLPFFGKWLGRKTSYWLFSRYQRLGWTRAFFGLEWLWTPNTILPGPAVALLQP</sequence>
<dbReference type="GO" id="GO:0045040">
    <property type="term" value="P:protein insertion into mitochondrial outer membrane"/>
    <property type="evidence" value="ECO:0007669"/>
    <property type="project" value="InterPro"/>
</dbReference>
<dbReference type="GeneID" id="37022774"/>
<dbReference type="RefSeq" id="XP_025353993.1">
    <property type="nucleotide sequence ID" value="XM_025500993.1"/>
</dbReference>
<reference evidence="2 3" key="1">
    <citation type="journal article" date="2018" name="Mol. Biol. Evol.">
        <title>Broad Genomic Sampling Reveals a Smut Pathogenic Ancestry of the Fungal Clade Ustilaginomycotina.</title>
        <authorList>
            <person name="Kijpornyongpan T."/>
            <person name="Mondo S.J."/>
            <person name="Barry K."/>
            <person name="Sandor L."/>
            <person name="Lee J."/>
            <person name="Lipzen A."/>
            <person name="Pangilinan J."/>
            <person name="LaButti K."/>
            <person name="Hainaut M."/>
            <person name="Henrissat B."/>
            <person name="Grigoriev I.V."/>
            <person name="Spatafora J.W."/>
            <person name="Aime M.C."/>
        </authorList>
    </citation>
    <scope>NUCLEOTIDE SEQUENCE [LARGE SCALE GENOMIC DNA]</scope>
    <source>
        <strain evidence="2 3">MCA 3882</strain>
    </source>
</reference>
<dbReference type="GO" id="GO:0005741">
    <property type="term" value="C:mitochondrial outer membrane"/>
    <property type="evidence" value="ECO:0007669"/>
    <property type="project" value="TreeGrafter"/>
</dbReference>
<name>A0A316VCH9_9BASI</name>
<dbReference type="OrthoDB" id="5555533at2759"/>
<dbReference type="InterPro" id="IPR037652">
    <property type="entry name" value="Mim2"/>
</dbReference>
<feature type="compositionally biased region" description="Basic residues" evidence="1">
    <location>
        <begin position="60"/>
        <end position="76"/>
    </location>
</feature>
<dbReference type="AlphaFoldDB" id="A0A316VCH9"/>
<proteinExistence type="predicted"/>
<organism evidence="2 3">
    <name type="scientific">Meira miltonrushii</name>
    <dbReference type="NCBI Taxonomy" id="1280837"/>
    <lineage>
        <taxon>Eukaryota</taxon>
        <taxon>Fungi</taxon>
        <taxon>Dikarya</taxon>
        <taxon>Basidiomycota</taxon>
        <taxon>Ustilaginomycotina</taxon>
        <taxon>Exobasidiomycetes</taxon>
        <taxon>Exobasidiales</taxon>
        <taxon>Brachybasidiaceae</taxon>
        <taxon>Meira</taxon>
    </lineage>
</organism>
<keyword evidence="3" id="KW-1185">Reference proteome</keyword>
<dbReference type="InParanoid" id="A0A316VCH9"/>
<dbReference type="STRING" id="1280837.A0A316VCH9"/>
<evidence type="ECO:0000313" key="2">
    <source>
        <dbReference type="EMBL" id="PWN33691.1"/>
    </source>
</evidence>
<evidence type="ECO:0000256" key="1">
    <source>
        <dbReference type="SAM" id="MobiDB-lite"/>
    </source>
</evidence>
<dbReference type="PANTHER" id="PTHR28230:SF1">
    <property type="entry name" value="MITOCHONDRIAL IMPORT PROTEIN 2"/>
    <property type="match status" value="1"/>
</dbReference>
<dbReference type="Pfam" id="PF19117">
    <property type="entry name" value="Mim2"/>
    <property type="match status" value="1"/>
</dbReference>
<feature type="region of interest" description="Disordered" evidence="1">
    <location>
        <begin position="38"/>
        <end position="87"/>
    </location>
</feature>
<dbReference type="GO" id="GO:0070096">
    <property type="term" value="P:mitochondrial outer membrane translocase complex assembly"/>
    <property type="evidence" value="ECO:0007669"/>
    <property type="project" value="InterPro"/>
</dbReference>
<feature type="region of interest" description="Disordered" evidence="1">
    <location>
        <begin position="1"/>
        <end position="23"/>
    </location>
</feature>
<evidence type="ECO:0000313" key="3">
    <source>
        <dbReference type="Proteomes" id="UP000245771"/>
    </source>
</evidence>
<dbReference type="EMBL" id="KZ819604">
    <property type="protein sequence ID" value="PWN33691.1"/>
    <property type="molecule type" value="Genomic_DNA"/>
</dbReference>
<gene>
    <name evidence="2" type="ORF">FA14DRAFT_180327</name>
</gene>
<dbReference type="Proteomes" id="UP000245771">
    <property type="component" value="Unassembled WGS sequence"/>
</dbReference>